<dbReference type="EMBL" id="JACEGQ020000006">
    <property type="protein sequence ID" value="KAH8505114.1"/>
    <property type="molecule type" value="Genomic_DNA"/>
</dbReference>
<dbReference type="InterPro" id="IPR053091">
    <property type="entry name" value="PSII_Assembly/Photoprotect-Rel"/>
</dbReference>
<dbReference type="PANTHER" id="PTHR37752:SF1">
    <property type="entry name" value="OS02G0610700 PROTEIN"/>
    <property type="match status" value="1"/>
</dbReference>
<protein>
    <submittedName>
        <fullName evidence="1">Uncharacterized protein</fullName>
    </submittedName>
</protein>
<name>A0A8T2YIY8_POPDE</name>
<accession>A0A8T2YIY8</accession>
<dbReference type="GO" id="GO:0009535">
    <property type="term" value="C:chloroplast thylakoid membrane"/>
    <property type="evidence" value="ECO:0007669"/>
    <property type="project" value="TreeGrafter"/>
</dbReference>
<proteinExistence type="predicted"/>
<sequence length="222" mass="24959">MEMVSMSSCLLSINGNFLLSSQYPSRPPTLVKWGFRMDQDGNSVTKRIKSQAFRILANPNVSGKSSPMKEVIMVDPLEAKRLAAEQMKEIQKKERFKRRRQIEAINGAWAMIGLTAGLVIEGHTGKSILEQPKDILNCEHHFCRLINGSFSEKFSRRHSYAQLTNGIVTVCVSYSPTWSFLKHLGPWENGKLLCRMLAPSQFAVTLLHMGCSQIKLAVHAPK</sequence>
<dbReference type="PANTHER" id="PTHR37752">
    <property type="entry name" value="OS02G0610700 PROTEIN"/>
    <property type="match status" value="1"/>
</dbReference>
<dbReference type="Proteomes" id="UP000807159">
    <property type="component" value="Chromosome 6"/>
</dbReference>
<organism evidence="1 2">
    <name type="scientific">Populus deltoides</name>
    <name type="common">Eastern poplar</name>
    <name type="synonym">Eastern cottonwood</name>
    <dbReference type="NCBI Taxonomy" id="3696"/>
    <lineage>
        <taxon>Eukaryota</taxon>
        <taxon>Viridiplantae</taxon>
        <taxon>Streptophyta</taxon>
        <taxon>Embryophyta</taxon>
        <taxon>Tracheophyta</taxon>
        <taxon>Spermatophyta</taxon>
        <taxon>Magnoliopsida</taxon>
        <taxon>eudicotyledons</taxon>
        <taxon>Gunneridae</taxon>
        <taxon>Pentapetalae</taxon>
        <taxon>rosids</taxon>
        <taxon>fabids</taxon>
        <taxon>Malpighiales</taxon>
        <taxon>Salicaceae</taxon>
        <taxon>Saliceae</taxon>
        <taxon>Populus</taxon>
    </lineage>
</organism>
<evidence type="ECO:0000313" key="1">
    <source>
        <dbReference type="EMBL" id="KAH8505114.1"/>
    </source>
</evidence>
<keyword evidence="2" id="KW-1185">Reference proteome</keyword>
<comment type="caution">
    <text evidence="1">The sequence shown here is derived from an EMBL/GenBank/DDBJ whole genome shotgun (WGS) entry which is preliminary data.</text>
</comment>
<reference evidence="1" key="1">
    <citation type="journal article" date="2021" name="J. Hered.">
        <title>Genome Assembly of Salicaceae Populus deltoides (Eastern Cottonwood) I-69 Based on Nanopore Sequencing and Hi-C Technologies.</title>
        <authorList>
            <person name="Bai S."/>
            <person name="Wu H."/>
            <person name="Zhang J."/>
            <person name="Pan Z."/>
            <person name="Zhao W."/>
            <person name="Li Z."/>
            <person name="Tong C."/>
        </authorList>
    </citation>
    <scope>NUCLEOTIDE SEQUENCE</scope>
    <source>
        <tissue evidence="1">Leaf</tissue>
    </source>
</reference>
<evidence type="ECO:0000313" key="2">
    <source>
        <dbReference type="Proteomes" id="UP000807159"/>
    </source>
</evidence>
<dbReference type="SUPFAM" id="SSF103511">
    <property type="entry name" value="Chlorophyll a-b binding protein"/>
    <property type="match status" value="1"/>
</dbReference>
<gene>
    <name evidence="1" type="ORF">H0E87_012385</name>
</gene>
<dbReference type="AlphaFoldDB" id="A0A8T2YIY8"/>